<evidence type="ECO:0000259" key="8">
    <source>
        <dbReference type="Pfam" id="PF26282"/>
    </source>
</evidence>
<dbReference type="InterPro" id="IPR013935">
    <property type="entry name" value="Trs120_TRAPPC9"/>
</dbReference>
<evidence type="ECO:0000256" key="2">
    <source>
        <dbReference type="ARBA" id="ARBA00023034"/>
    </source>
</evidence>
<dbReference type="Pfam" id="PF26254">
    <property type="entry name" value="Ig_TRAPPC9-Trs120_1st"/>
    <property type="match status" value="1"/>
</dbReference>
<dbReference type="InterPro" id="IPR058565">
    <property type="entry name" value="Ig_TRAPPC9_Trs120_1st"/>
</dbReference>
<evidence type="ECO:0000259" key="6">
    <source>
        <dbReference type="Pfam" id="PF26251"/>
    </source>
</evidence>
<feature type="domain" description="Trs120/TRAPPC9 N-terminal" evidence="5">
    <location>
        <begin position="7"/>
        <end position="336"/>
    </location>
</feature>
<feature type="domain" description="Trs120/TRAPPC9 fourth Ig-like" evidence="9">
    <location>
        <begin position="1385"/>
        <end position="1531"/>
    </location>
</feature>
<dbReference type="Pfam" id="PF26282">
    <property type="entry name" value="Ig_TRAPPC9-Trs120_3rd"/>
    <property type="match status" value="1"/>
</dbReference>
<sequence length="1532" mass="168633">MDIQDWYAPARIRVLLAPVPPIRRATFAKYVDIFNRFRVISLADLTPPDPKSVTNPFTETLFHEGLMHFHFVTSYNPEHAPLEDFQVHRQVLGIIGIMDCQQAPLFSQASRAFQQLRTKYSTCRASRLFAFEPSETQTDDTKGLIMIPNVGDVTFYLNTMMQDFASELLKTFGNLASLIEKIPVIVGPTMPSPISHQNSSSATSSPLTSPMAERPSTPIAPPSKPQSAHVVLTDRTASSPAILMDQIASPATASGFGAALGSVGAAMGSLLAQDKNKRRTPSRILMLIGDLYLLAGRLDYAIQNYTQCIEAMKANGDHQWQAAAVDSYYCAILLSLLGKTATGSLSDRSSEVSSSELSTDTLSRDAKRGPKILEMPSVKDLFDEAANPDSPIRSLFCELPEKYREIVTLHEKSATKDSPGFYPLLQIATCLKMARLLAAMTKYHFSAQILNGAAMPMNIIEIKGLSEIAASINMTRPVTGSIRVAVGAGTPNDVMNSTGQIDKDRIVLNNGIGASRVDVSSWLMKVTSLGLEYLSISDQTWAATVMASIYGQIGYKRKHSMFLRHAGLLVLSTLKRTLGVRRLSDVYEPVGPGGQIAPVSDVAFRHIESSPHSNVSSNGALECMRRVSEILGVGEVHVHSSSVGAKDEHDTASSDENEDEADDWMEDFENRHDLDLFLKDGPAAVGRFRIPIILAHRLRHGWPELQIQVLKECIDIADASSDYQSTIIFATRLLRRLHLYLRKGEQLELVELLESVVRRTKSNGDASGDSVSKRAVAPVALVKGVLGGVCGVPVLRSIEVVGQTPRRVPYRHNRSEIALKDGAGSPKAVRDPFITNAWKGQHEHPARKYPAETILVANEVAYFDVVLANPFAFELEIQSLIVKTSGIEFAPVSLATTIPPFERIHLLRLSGTPKTAGMLTIIGCTVRLFNGSLEEDIRPIGKGLGGSKHVKRQKQSDRERLGKHSPPLTTTGRKTPIVDVSNPNEMSISVIPPQPLLSASSNMLGIHGSLALCEGEVSKLTCKLENTSAAITIDYITVAFSESSLASATRNDVIEDPEITYERDVHDRSLRTLWLDGGKLKQSTSGGPVGDAVVEALDVELKPGESKEIVVGVYGKSTCTGGAIIINYGHIKGSSADTQYFYTREFAVPILLTVHRALEAFSLDVLLLGGLGPVETTNASNVNHTITKERSLSLEDLVIDSVGISEEEKAVGIIPVEKRNDYALVTFDLRNTSAAVFEVSFDLYDAEDNPEAVEEPFQVTTLLCAHQTKRIVLPIKRIRISEAVAYQPIPFPDWKQFVRTQRPKFSESQEYMRRALFWYKEELVGGLKGRGRIVGRWLTSKGRRGKFSLRNIYLTPPMLTSLQREQVSFQARVVPLEGSNTDTIESIKLTHGRRYVCPAREFVALEWTVINRMEHPAKFLLRILPVQDHQNGNFDIHVADQLFYGGSLEHAFPLLPPTEGSGSYRIPCMFRGTGEYKFIYHVENRYKSPSKIGDGVGLDGISKTSNEVKVPPSHRIEENTFWAPEPLIVVVE</sequence>
<feature type="domain" description="Trs120/TRAPPC9 first Ig-like" evidence="7">
    <location>
        <begin position="795"/>
        <end position="934"/>
    </location>
</feature>
<gene>
    <name evidence="10" type="ORF">SeLEV6574_g06621</name>
</gene>
<evidence type="ECO:0000256" key="1">
    <source>
        <dbReference type="ARBA" id="ARBA00004555"/>
    </source>
</evidence>
<protein>
    <submittedName>
        <fullName evidence="10">Uncharacterized protein</fullName>
    </submittedName>
</protein>
<dbReference type="InterPro" id="IPR058568">
    <property type="entry name" value="Ig_TRAPPC9_Trs120_4th"/>
</dbReference>
<dbReference type="InterPro" id="IPR019734">
    <property type="entry name" value="TPR_rpt"/>
</dbReference>
<evidence type="ECO:0000259" key="5">
    <source>
        <dbReference type="Pfam" id="PF08626"/>
    </source>
</evidence>
<keyword evidence="2" id="KW-0333">Golgi apparatus</keyword>
<dbReference type="PANTHER" id="PTHR21512">
    <property type="entry name" value="TRAFFICKING PROTEIN PARTICLE COMPLEX SUBUNIT 9"/>
    <property type="match status" value="1"/>
</dbReference>
<organism evidence="10 11">
    <name type="scientific">Synchytrium endobioticum</name>
    <dbReference type="NCBI Taxonomy" id="286115"/>
    <lineage>
        <taxon>Eukaryota</taxon>
        <taxon>Fungi</taxon>
        <taxon>Fungi incertae sedis</taxon>
        <taxon>Chytridiomycota</taxon>
        <taxon>Chytridiomycota incertae sedis</taxon>
        <taxon>Chytridiomycetes</taxon>
        <taxon>Synchytriales</taxon>
        <taxon>Synchytriaceae</taxon>
        <taxon>Synchytrium</taxon>
    </lineage>
</organism>
<evidence type="ECO:0000256" key="4">
    <source>
        <dbReference type="SAM" id="MobiDB-lite"/>
    </source>
</evidence>
<dbReference type="PROSITE" id="PS50005">
    <property type="entry name" value="TPR"/>
    <property type="match status" value="1"/>
</dbReference>
<evidence type="ECO:0000313" key="10">
    <source>
        <dbReference type="EMBL" id="TPX40406.1"/>
    </source>
</evidence>
<feature type="repeat" description="TPR" evidence="3">
    <location>
        <begin position="282"/>
        <end position="315"/>
    </location>
</feature>
<feature type="region of interest" description="Disordered" evidence="4">
    <location>
        <begin position="944"/>
        <end position="979"/>
    </location>
</feature>
<dbReference type="VEuPathDB" id="FungiDB:SeMB42_g07142"/>
<dbReference type="Proteomes" id="UP000320475">
    <property type="component" value="Unassembled WGS sequence"/>
</dbReference>
<dbReference type="InterPro" id="IPR058567">
    <property type="entry name" value="Ig_TRAPPC9_Trs120_3rd"/>
</dbReference>
<name>A0A507CMH0_9FUNG</name>
<feature type="region of interest" description="Disordered" evidence="4">
    <location>
        <begin position="343"/>
        <end position="363"/>
    </location>
</feature>
<dbReference type="Pfam" id="PF26283">
    <property type="entry name" value="Ig_TRAPPC9-Trs120_4th"/>
    <property type="match status" value="1"/>
</dbReference>
<evidence type="ECO:0000259" key="9">
    <source>
        <dbReference type="Pfam" id="PF26283"/>
    </source>
</evidence>
<accession>A0A507CMH0</accession>
<dbReference type="Pfam" id="PF26280">
    <property type="entry name" value="Ig_TRAPPC9-Trs120_2nd"/>
    <property type="match status" value="1"/>
</dbReference>
<dbReference type="InterPro" id="IPR058563">
    <property type="entry name" value="Trs120_TRAPPC9_N"/>
</dbReference>
<dbReference type="OrthoDB" id="27962at2759"/>
<feature type="compositionally biased region" description="Low complexity" evidence="4">
    <location>
        <begin position="199"/>
        <end position="210"/>
    </location>
</feature>
<evidence type="ECO:0000256" key="3">
    <source>
        <dbReference type="PROSITE-ProRule" id="PRU00339"/>
    </source>
</evidence>
<evidence type="ECO:0000313" key="11">
    <source>
        <dbReference type="Proteomes" id="UP000320475"/>
    </source>
</evidence>
<comment type="subcellular location">
    <subcellularLocation>
        <location evidence="1">Golgi apparatus</location>
    </subcellularLocation>
</comment>
<keyword evidence="3" id="KW-0802">TPR repeat</keyword>
<dbReference type="PANTHER" id="PTHR21512:SF5">
    <property type="entry name" value="TRAFFICKING PROTEIN PARTICLE COMPLEX SUBUNIT 9"/>
    <property type="match status" value="1"/>
</dbReference>
<evidence type="ECO:0000259" key="7">
    <source>
        <dbReference type="Pfam" id="PF26254"/>
    </source>
</evidence>
<dbReference type="GO" id="GO:0005802">
    <property type="term" value="C:trans-Golgi network"/>
    <property type="evidence" value="ECO:0007669"/>
    <property type="project" value="TreeGrafter"/>
</dbReference>
<feature type="domain" description="Trs120/TRAPPC9 TPR region" evidence="6">
    <location>
        <begin position="399"/>
        <end position="762"/>
    </location>
</feature>
<dbReference type="InterPro" id="IPR058564">
    <property type="entry name" value="TPR_TRAPPC9_Trs120"/>
</dbReference>
<dbReference type="Pfam" id="PF08626">
    <property type="entry name" value="TRAPPC9-Trs120"/>
    <property type="match status" value="1"/>
</dbReference>
<feature type="region of interest" description="Disordered" evidence="4">
    <location>
        <begin position="190"/>
        <end position="230"/>
    </location>
</feature>
<feature type="compositionally biased region" description="Low complexity" evidence="4">
    <location>
        <begin position="344"/>
        <end position="361"/>
    </location>
</feature>
<feature type="region of interest" description="Disordered" evidence="4">
    <location>
        <begin position="639"/>
        <end position="661"/>
    </location>
</feature>
<proteinExistence type="predicted"/>
<feature type="domain" description="Trs120/TRAPPC9 third Ig-like" evidence="8">
    <location>
        <begin position="1217"/>
        <end position="1362"/>
    </location>
</feature>
<dbReference type="Pfam" id="PF26251">
    <property type="entry name" value="TPR_TRAPPC9-Trs120"/>
    <property type="match status" value="1"/>
</dbReference>
<dbReference type="EMBL" id="QEAM01000389">
    <property type="protein sequence ID" value="TPX40406.1"/>
    <property type="molecule type" value="Genomic_DNA"/>
</dbReference>
<reference evidence="10 11" key="1">
    <citation type="journal article" date="2019" name="Sci. Rep.">
        <title>Comparative genomics of chytrid fungi reveal insights into the obligate biotrophic and pathogenic lifestyle of Synchytrium endobioticum.</title>
        <authorList>
            <person name="van de Vossenberg B.T.L.H."/>
            <person name="Warris S."/>
            <person name="Nguyen H.D.T."/>
            <person name="van Gent-Pelzer M.P.E."/>
            <person name="Joly D.L."/>
            <person name="van de Geest H.C."/>
            <person name="Bonants P.J.M."/>
            <person name="Smith D.S."/>
            <person name="Levesque C.A."/>
            <person name="van der Lee T.A.J."/>
        </authorList>
    </citation>
    <scope>NUCLEOTIDE SEQUENCE [LARGE SCALE GENOMIC DNA]</scope>
    <source>
        <strain evidence="10 11">LEV6574</strain>
    </source>
</reference>
<comment type="caution">
    <text evidence="10">The sequence shown here is derived from an EMBL/GenBank/DDBJ whole genome shotgun (WGS) entry which is preliminary data.</text>
</comment>